<keyword evidence="4" id="KW-0443">Lipid metabolism</keyword>
<dbReference type="EMBL" id="JBEWWF010000017">
    <property type="protein sequence ID" value="MET3078481.1"/>
    <property type="molecule type" value="Genomic_DNA"/>
</dbReference>
<proteinExistence type="predicted"/>
<dbReference type="PANTHER" id="PTHR18896">
    <property type="entry name" value="PHOSPHOLIPASE D"/>
    <property type="match status" value="1"/>
</dbReference>
<feature type="compositionally biased region" description="Basic and acidic residues" evidence="5">
    <location>
        <begin position="348"/>
        <end position="365"/>
    </location>
</feature>
<dbReference type="CDD" id="cd09141">
    <property type="entry name" value="PLDc_vPLD1_2_yPLD_like_2"/>
    <property type="match status" value="1"/>
</dbReference>
<dbReference type="InterPro" id="IPR015679">
    <property type="entry name" value="PLipase_D_fam"/>
</dbReference>
<evidence type="ECO:0000256" key="4">
    <source>
        <dbReference type="ARBA" id="ARBA00023098"/>
    </source>
</evidence>
<keyword evidence="3" id="KW-0378">Hydrolase</keyword>
<evidence type="ECO:0000256" key="2">
    <source>
        <dbReference type="ARBA" id="ARBA00022737"/>
    </source>
</evidence>
<dbReference type="PROSITE" id="PS50035">
    <property type="entry name" value="PLD"/>
    <property type="match status" value="2"/>
</dbReference>
<feature type="domain" description="PLD phosphodiesterase" evidence="6">
    <location>
        <begin position="152"/>
        <end position="179"/>
    </location>
</feature>
<evidence type="ECO:0000313" key="7">
    <source>
        <dbReference type="EMBL" id="MET3078481.1"/>
    </source>
</evidence>
<organism evidence="7 8">
    <name type="scientific">Pantoea leporis</name>
    <dbReference type="NCBI Taxonomy" id="2933780"/>
    <lineage>
        <taxon>Bacteria</taxon>
        <taxon>Pseudomonadati</taxon>
        <taxon>Pseudomonadota</taxon>
        <taxon>Gammaproteobacteria</taxon>
        <taxon>Enterobacterales</taxon>
        <taxon>Erwiniaceae</taxon>
        <taxon>Pantoea</taxon>
    </lineage>
</organism>
<sequence>MSGDSFNDYPHSCAVYFDEDKDTSHIATATMNHWVHNGFAQFTAGNRVKAHLGGKEYFAALLEAFAQAQKTIYITGWQVNWDAQLAEGVRLVDSLLAAVMGAPSLKVYIMPWKDPYPMETYSAATERVFAALNSHVGRRAFHVLRAGSKSGKFFSHHQKCVIVDERLAFVGGIDLAYGRYDDNYGMQADAAGRQGMNMYNPCVPVMAAGRGYNPMEEYATPHADPRLDRDPNAREQAKKREAISVTRIIDAVLTRRESQSPGKAKESTYLDAKIQPRMPWQDYQVEIEGPAVYDLIANFVLRWNSYPPHYPKSSLLTQTPELHIPATRPERVGSCHVQVLRSASQEMCRSEQKRPLRGKPPESKTQHDVMDAMKLLIDKADHYIYIENQFFVSAFGKSSIPPDSKLSPVAESINPSASAFVTRRFPDKPAPENRIAEWLADKIKGHIISFNPMPFHVYIMLPVYPEGRLDDPTIVAQIHLTRQSLVFGSHSLINRIRRTLWVKQQLEKMAVPRKEWHRQIPKLEEACGDGYLDIDIEACYEFVTLLNMRDHGELNGQPVTEQIYVHSKLMIVDDRWVLVGSANINDRSLLGDGDSELAVTIADMDHSVHDLDGSGTSEPCRTFARDLRQKAWRKWMGSAAAECEEALDKPALKASWEKIQSIARDNSDIYEDVFNFIPRNEFESKTSKKNNYLERMESRVIVDKTPVSIWPTQAANKKISITDSGKMPFSDFFWREYNKKRFGNNHRLQKIKGYFTELAVAWTSGEDNLIPYNMRLIAKHYTQDYENRSVAINKNDESDEVAS</sequence>
<dbReference type="PANTHER" id="PTHR18896:SF76">
    <property type="entry name" value="PHOSPHOLIPASE"/>
    <property type="match status" value="1"/>
</dbReference>
<comment type="caution">
    <text evidence="7">The sequence shown here is derived from an EMBL/GenBank/DDBJ whole genome shotgun (WGS) entry which is preliminary data.</text>
</comment>
<reference evidence="7 8" key="1">
    <citation type="submission" date="2024-07" db="EMBL/GenBank/DDBJ databases">
        <title>Isolation, whole-genome sequencing, and annotation of five antibiotic-resistant bacteria from environmental samples.</title>
        <authorList>
            <person name="Bedore T."/>
            <person name="Hudson A.O."/>
            <person name="Kumar G."/>
        </authorList>
    </citation>
    <scope>NUCLEOTIDE SEQUENCE [LARGE SCALE GENOMIC DNA]</scope>
    <source>
        <strain evidence="7 8">RIT844</strain>
    </source>
</reference>
<feature type="region of interest" description="Disordered" evidence="5">
    <location>
        <begin position="218"/>
        <end position="240"/>
    </location>
</feature>
<evidence type="ECO:0000256" key="3">
    <source>
        <dbReference type="ARBA" id="ARBA00022801"/>
    </source>
</evidence>
<dbReference type="Gene3D" id="3.30.870.10">
    <property type="entry name" value="Endonuclease Chain A"/>
    <property type="match status" value="2"/>
</dbReference>
<evidence type="ECO:0000313" key="8">
    <source>
        <dbReference type="Proteomes" id="UP001548992"/>
    </source>
</evidence>
<feature type="compositionally biased region" description="Basic and acidic residues" evidence="5">
    <location>
        <begin position="223"/>
        <end position="240"/>
    </location>
</feature>
<evidence type="ECO:0000259" key="6">
    <source>
        <dbReference type="PROSITE" id="PS50035"/>
    </source>
</evidence>
<evidence type="ECO:0000256" key="1">
    <source>
        <dbReference type="ARBA" id="ARBA00000798"/>
    </source>
</evidence>
<name>A0ABV2E779_9GAMM</name>
<keyword evidence="2" id="KW-0677">Repeat</keyword>
<dbReference type="Proteomes" id="UP001548992">
    <property type="component" value="Unassembled WGS sequence"/>
</dbReference>
<accession>A0ABV2E779</accession>
<feature type="region of interest" description="Disordered" evidence="5">
    <location>
        <begin position="346"/>
        <end position="365"/>
    </location>
</feature>
<dbReference type="CDD" id="cd09104">
    <property type="entry name" value="PLDc_vPLD1_2_like_1"/>
    <property type="match status" value="1"/>
</dbReference>
<gene>
    <name evidence="7" type="ORF">ABXV16_22260</name>
</gene>
<dbReference type="SMART" id="SM00155">
    <property type="entry name" value="PLDc"/>
    <property type="match status" value="2"/>
</dbReference>
<feature type="domain" description="PLD phosphodiesterase" evidence="6">
    <location>
        <begin position="561"/>
        <end position="588"/>
    </location>
</feature>
<comment type="catalytic activity">
    <reaction evidence="1">
        <text>a 1,2-diacyl-sn-glycero-3-phosphocholine + H2O = a 1,2-diacyl-sn-glycero-3-phosphate + choline + H(+)</text>
        <dbReference type="Rhea" id="RHEA:14445"/>
        <dbReference type="ChEBI" id="CHEBI:15354"/>
        <dbReference type="ChEBI" id="CHEBI:15377"/>
        <dbReference type="ChEBI" id="CHEBI:15378"/>
        <dbReference type="ChEBI" id="CHEBI:57643"/>
        <dbReference type="ChEBI" id="CHEBI:58608"/>
        <dbReference type="EC" id="3.1.4.4"/>
    </reaction>
</comment>
<dbReference type="SUPFAM" id="SSF56024">
    <property type="entry name" value="Phospholipase D/nuclease"/>
    <property type="match status" value="2"/>
</dbReference>
<protein>
    <submittedName>
        <fullName evidence="7">Phospholipase D-like domain-containing protein</fullName>
    </submittedName>
</protein>
<evidence type="ECO:0000256" key="5">
    <source>
        <dbReference type="SAM" id="MobiDB-lite"/>
    </source>
</evidence>
<dbReference type="InterPro" id="IPR001736">
    <property type="entry name" value="PLipase_D/transphosphatidylase"/>
</dbReference>
<dbReference type="RefSeq" id="WP_354468518.1">
    <property type="nucleotide sequence ID" value="NZ_JBEWWF010000017.1"/>
</dbReference>
<dbReference type="Pfam" id="PF00614">
    <property type="entry name" value="PLDc"/>
    <property type="match status" value="2"/>
</dbReference>
<keyword evidence="8" id="KW-1185">Reference proteome</keyword>